<comment type="caution">
    <text evidence="2">The sequence shown here is derived from an EMBL/GenBank/DDBJ whole genome shotgun (WGS) entry which is preliminary data.</text>
</comment>
<feature type="signal peptide" evidence="1">
    <location>
        <begin position="1"/>
        <end position="20"/>
    </location>
</feature>
<keyword evidence="1" id="KW-0732">Signal</keyword>
<evidence type="ECO:0000313" key="2">
    <source>
        <dbReference type="EMBL" id="RXW13959.1"/>
    </source>
</evidence>
<accession>A0A4Q2D4G1</accession>
<proteinExistence type="predicted"/>
<feature type="chain" id="PRO_5020207223" evidence="1">
    <location>
        <begin position="21"/>
        <end position="77"/>
    </location>
</feature>
<dbReference type="AlphaFoldDB" id="A0A4Q2D4G1"/>
<gene>
    <name evidence="2" type="ORF">EST38_g11894</name>
</gene>
<dbReference type="EMBL" id="SDEE01000793">
    <property type="protein sequence ID" value="RXW13959.1"/>
    <property type="molecule type" value="Genomic_DNA"/>
</dbReference>
<name>A0A4Q2D4G1_9AGAR</name>
<reference evidence="2 3" key="1">
    <citation type="submission" date="2019-01" db="EMBL/GenBank/DDBJ databases">
        <title>Draft genome sequence of Psathyrella aberdarensis IHI B618.</title>
        <authorList>
            <person name="Buettner E."/>
            <person name="Kellner H."/>
        </authorList>
    </citation>
    <scope>NUCLEOTIDE SEQUENCE [LARGE SCALE GENOMIC DNA]</scope>
    <source>
        <strain evidence="2 3">IHI B618</strain>
    </source>
</reference>
<protein>
    <submittedName>
        <fullName evidence="2">Uncharacterized protein</fullName>
    </submittedName>
</protein>
<keyword evidence="3" id="KW-1185">Reference proteome</keyword>
<evidence type="ECO:0000313" key="3">
    <source>
        <dbReference type="Proteomes" id="UP000290288"/>
    </source>
</evidence>
<dbReference type="Proteomes" id="UP000290288">
    <property type="component" value="Unassembled WGS sequence"/>
</dbReference>
<organism evidence="2 3">
    <name type="scientific">Candolleomyces aberdarensis</name>
    <dbReference type="NCBI Taxonomy" id="2316362"/>
    <lineage>
        <taxon>Eukaryota</taxon>
        <taxon>Fungi</taxon>
        <taxon>Dikarya</taxon>
        <taxon>Basidiomycota</taxon>
        <taxon>Agaricomycotina</taxon>
        <taxon>Agaricomycetes</taxon>
        <taxon>Agaricomycetidae</taxon>
        <taxon>Agaricales</taxon>
        <taxon>Agaricineae</taxon>
        <taxon>Psathyrellaceae</taxon>
        <taxon>Candolleomyces</taxon>
    </lineage>
</organism>
<sequence>MDHHELFMLVSTQLMAQAAALRPPVDDFQELDKNWSALDEEGLDSEHLQTAAGYEQLIQMSSDAVAIMSLLQDMNIE</sequence>
<evidence type="ECO:0000256" key="1">
    <source>
        <dbReference type="SAM" id="SignalP"/>
    </source>
</evidence>